<sequence>MSDQPRIAPLPEGDCPPGVAGVVAALGPLNIFTTLGKNAELFDAWVGFGGHLLASKTICPRIRELIILRVAARTGCDYERVHHERIGRENGVTEAEIEALGRNLRDYAWDPGEWPVLAAVDELHTTSTISDGTWARLAGVLDEKAIIEVLMLIGQYTMLAFALNAMKVQPESS</sequence>
<protein>
    <submittedName>
        <fullName evidence="2">Carboxymuconolactone decarboxylase family protein</fullName>
    </submittedName>
</protein>
<accession>A0ABP6QBD8</accession>
<dbReference type="Pfam" id="PF02627">
    <property type="entry name" value="CMD"/>
    <property type="match status" value="1"/>
</dbReference>
<dbReference type="InterPro" id="IPR003779">
    <property type="entry name" value="CMD-like"/>
</dbReference>
<reference evidence="3" key="1">
    <citation type="journal article" date="2019" name="Int. J. Syst. Evol. Microbiol.">
        <title>The Global Catalogue of Microorganisms (GCM) 10K type strain sequencing project: providing services to taxonomists for standard genome sequencing and annotation.</title>
        <authorList>
            <consortium name="The Broad Institute Genomics Platform"/>
            <consortium name="The Broad Institute Genome Sequencing Center for Infectious Disease"/>
            <person name="Wu L."/>
            <person name="Ma J."/>
        </authorList>
    </citation>
    <scope>NUCLEOTIDE SEQUENCE [LARGE SCALE GENOMIC DNA]</scope>
    <source>
        <strain evidence="3">JCM 9377</strain>
    </source>
</reference>
<dbReference type="Gene3D" id="1.20.1290.10">
    <property type="entry name" value="AhpD-like"/>
    <property type="match status" value="1"/>
</dbReference>
<dbReference type="PANTHER" id="PTHR34846">
    <property type="entry name" value="4-CARBOXYMUCONOLACTONE DECARBOXYLASE FAMILY PROTEIN (AFU_ORTHOLOGUE AFUA_6G11590)"/>
    <property type="match status" value="1"/>
</dbReference>
<name>A0ABP6QBD8_9ACTN</name>
<evidence type="ECO:0000259" key="1">
    <source>
        <dbReference type="Pfam" id="PF02627"/>
    </source>
</evidence>
<dbReference type="InterPro" id="IPR029032">
    <property type="entry name" value="AhpD-like"/>
</dbReference>
<comment type="caution">
    <text evidence="2">The sequence shown here is derived from an EMBL/GenBank/DDBJ whole genome shotgun (WGS) entry which is preliminary data.</text>
</comment>
<evidence type="ECO:0000313" key="2">
    <source>
        <dbReference type="EMBL" id="GAA3216322.1"/>
    </source>
</evidence>
<organism evidence="2 3">
    <name type="scientific">Actinocorallia longicatena</name>
    <dbReference type="NCBI Taxonomy" id="111803"/>
    <lineage>
        <taxon>Bacteria</taxon>
        <taxon>Bacillati</taxon>
        <taxon>Actinomycetota</taxon>
        <taxon>Actinomycetes</taxon>
        <taxon>Streptosporangiales</taxon>
        <taxon>Thermomonosporaceae</taxon>
        <taxon>Actinocorallia</taxon>
    </lineage>
</organism>
<dbReference type="Proteomes" id="UP001501237">
    <property type="component" value="Unassembled WGS sequence"/>
</dbReference>
<dbReference type="RefSeq" id="WP_344829899.1">
    <property type="nucleotide sequence ID" value="NZ_BAAAUV010000008.1"/>
</dbReference>
<keyword evidence="3" id="KW-1185">Reference proteome</keyword>
<dbReference type="EMBL" id="BAAAUV010000008">
    <property type="protein sequence ID" value="GAA3216322.1"/>
    <property type="molecule type" value="Genomic_DNA"/>
</dbReference>
<dbReference type="SUPFAM" id="SSF69118">
    <property type="entry name" value="AhpD-like"/>
    <property type="match status" value="1"/>
</dbReference>
<evidence type="ECO:0000313" key="3">
    <source>
        <dbReference type="Proteomes" id="UP001501237"/>
    </source>
</evidence>
<dbReference type="PANTHER" id="PTHR34846:SF5">
    <property type="entry name" value="CARBOXYMUCONOLACTONE DECARBOXYLASE-LIKE DOMAIN-CONTAINING PROTEIN"/>
    <property type="match status" value="1"/>
</dbReference>
<feature type="domain" description="Carboxymuconolactone decarboxylase-like" evidence="1">
    <location>
        <begin position="40"/>
        <end position="122"/>
    </location>
</feature>
<gene>
    <name evidence="2" type="ORF">GCM10010468_38320</name>
</gene>
<proteinExistence type="predicted"/>